<dbReference type="InterPro" id="IPR015943">
    <property type="entry name" value="WD40/YVTN_repeat-like_dom_sf"/>
</dbReference>
<dbReference type="SUPFAM" id="SSF50978">
    <property type="entry name" value="WD40 repeat-like"/>
    <property type="match status" value="1"/>
</dbReference>
<dbReference type="PROSITE" id="PS50082">
    <property type="entry name" value="WD_REPEATS_2"/>
    <property type="match status" value="5"/>
</dbReference>
<keyword evidence="6" id="KW-1185">Reference proteome</keyword>
<dbReference type="Pfam" id="PF00400">
    <property type="entry name" value="WD40"/>
    <property type="match status" value="2"/>
</dbReference>
<dbReference type="InterPro" id="IPR056424">
    <property type="entry name" value="Beta-prop_GEMI5_2nd"/>
</dbReference>
<proteinExistence type="predicted"/>
<dbReference type="GeneID" id="101847697"/>
<evidence type="ECO:0000313" key="7">
    <source>
        <dbReference type="RefSeq" id="XP_012945659.1"/>
    </source>
</evidence>
<dbReference type="SMART" id="SM00320">
    <property type="entry name" value="WD40"/>
    <property type="match status" value="11"/>
</dbReference>
<gene>
    <name evidence="7" type="primary">LOC101847697</name>
</gene>
<name>A0ABM1ADM0_APLCA</name>
<dbReference type="Pfam" id="PF23775">
    <property type="entry name" value="Beta-prop_RIG_2nd"/>
    <property type="match status" value="1"/>
</dbReference>
<sequence length="808" mass="89440">MEPCILPCSPNWFLCSVSSGSESGLYAFGSKTDVLVYDVSLTLGRVSSTSGLGKSSESVAPPAFVGCYSGHRDKVTAVRLHPDSLQWTCCSSDDYSVNLWDIRSLVSMQVHNEHKEKITSMTWSASNLDLILTSDEKGTVVMWRIKSNSVQSFRLEREYIYSLEMSPHSSSRLAIGYRSGVALIVGLDRDNPQILQRLRGHEGEILSMRWCPAEGVCTLRGDEVDMESLIATADKRCIKVWSTSNGKELMYRKISQNSSYRHDPQEPGGRRAWLSLHWPKYQPFELVFSSQSGDLLLWDLKGKPSQEPDRLIARDMAQHTRLIFNIASLSSDGDKVVSFSLDRTVVIWDIKARKGVCSFSSFGGYVYCARASPLEPGCVAIGAGDNMIRVWNQGKRTNPFDISTHYYGMKSKITTVSWHPQREGLLAYGTEDGRVGVYNLLSSKYPSMSGTFHNKIVYVVCWAPPLEAGKGGHDFEVYSVGDGIILQHYIGDGETKRDAVNLVKAIQAVNGEEKEKINRSEISWHSDFTMFAVGCDNGSVTVYSFPRLQRICSVSLHQKLVNCIRWHPQTTGESPHLSPCHSLVAFAGNDSCVTVVDLSQVFLGTASGSSSPLREVQAYRQLQGHHQRTTDLCWSPHHDGRMVTVGYDNVAVVWDVRTSAVLACYNQHPGRLLTVLWSNLDPDLIMTGGFDSTFRMWKVSEQPKEVTSADRKKKKKKAPPKVPEAVSEDKSISSAAELASEQEMEELMDLLKQKRQLLMSELHLDKDKDVTNNASESRGSVPAPNAVATTAAPRSGDITPGAASVTAA</sequence>
<feature type="repeat" description="WD" evidence="3">
    <location>
        <begin position="316"/>
        <end position="358"/>
    </location>
</feature>
<dbReference type="PROSITE" id="PS00678">
    <property type="entry name" value="WD_REPEATS_1"/>
    <property type="match status" value="1"/>
</dbReference>
<keyword evidence="1 3" id="KW-0853">WD repeat</keyword>
<evidence type="ECO:0000259" key="5">
    <source>
        <dbReference type="Pfam" id="PF23775"/>
    </source>
</evidence>
<dbReference type="PANTHER" id="PTHR46362">
    <property type="entry name" value="GEM-ASSOCIATED PROTEIN 5"/>
    <property type="match status" value="1"/>
</dbReference>
<accession>A0ABM1ADM0</accession>
<feature type="repeat" description="WD" evidence="3">
    <location>
        <begin position="665"/>
        <end position="707"/>
    </location>
</feature>
<dbReference type="InterPro" id="IPR001680">
    <property type="entry name" value="WD40_rpt"/>
</dbReference>
<organism evidence="6 7">
    <name type="scientific">Aplysia californica</name>
    <name type="common">California sea hare</name>
    <dbReference type="NCBI Taxonomy" id="6500"/>
    <lineage>
        <taxon>Eukaryota</taxon>
        <taxon>Metazoa</taxon>
        <taxon>Spiralia</taxon>
        <taxon>Lophotrochozoa</taxon>
        <taxon>Mollusca</taxon>
        <taxon>Gastropoda</taxon>
        <taxon>Heterobranchia</taxon>
        <taxon>Euthyneura</taxon>
        <taxon>Tectipleura</taxon>
        <taxon>Aplysiida</taxon>
        <taxon>Aplysioidea</taxon>
        <taxon>Aplysiidae</taxon>
        <taxon>Aplysia</taxon>
    </lineage>
</organism>
<evidence type="ECO:0000256" key="4">
    <source>
        <dbReference type="SAM" id="MobiDB-lite"/>
    </source>
</evidence>
<dbReference type="Proteomes" id="UP000694888">
    <property type="component" value="Unplaced"/>
</dbReference>
<dbReference type="InterPro" id="IPR011047">
    <property type="entry name" value="Quinoprotein_ADH-like_sf"/>
</dbReference>
<feature type="region of interest" description="Disordered" evidence="4">
    <location>
        <begin position="765"/>
        <end position="808"/>
    </location>
</feature>
<dbReference type="Gene3D" id="2.130.10.10">
    <property type="entry name" value="YVTN repeat-like/Quinoprotein amine dehydrogenase"/>
    <property type="match status" value="2"/>
</dbReference>
<feature type="domain" description="Gem-associated protein 5 second beta-propeller" evidence="5">
    <location>
        <begin position="376"/>
        <end position="689"/>
    </location>
</feature>
<evidence type="ECO:0000256" key="1">
    <source>
        <dbReference type="ARBA" id="ARBA00022574"/>
    </source>
</evidence>
<reference evidence="7" key="1">
    <citation type="submission" date="2025-08" db="UniProtKB">
        <authorList>
            <consortium name="RefSeq"/>
        </authorList>
    </citation>
    <scope>IDENTIFICATION</scope>
</reference>
<dbReference type="InterPro" id="IPR052640">
    <property type="entry name" value="Gemin-5"/>
</dbReference>
<protein>
    <submittedName>
        <fullName evidence="7">Gem-associated protein 5</fullName>
    </submittedName>
</protein>
<dbReference type="RefSeq" id="XP_012945659.1">
    <property type="nucleotide sequence ID" value="XM_013090205.2"/>
</dbReference>
<evidence type="ECO:0000256" key="2">
    <source>
        <dbReference type="ARBA" id="ARBA00022737"/>
    </source>
</evidence>
<dbReference type="PANTHER" id="PTHR46362:SF1">
    <property type="entry name" value="GEM-ASSOCIATED PROTEIN 5"/>
    <property type="match status" value="1"/>
</dbReference>
<feature type="region of interest" description="Disordered" evidence="4">
    <location>
        <begin position="702"/>
        <end position="735"/>
    </location>
</feature>
<feature type="repeat" description="WD" evidence="3">
    <location>
        <begin position="622"/>
        <end position="664"/>
    </location>
</feature>
<dbReference type="InterPro" id="IPR019775">
    <property type="entry name" value="WD40_repeat_CS"/>
</dbReference>
<feature type="non-terminal residue" evidence="7">
    <location>
        <position position="808"/>
    </location>
</feature>
<dbReference type="InterPro" id="IPR036322">
    <property type="entry name" value="WD40_repeat_dom_sf"/>
</dbReference>
<feature type="compositionally biased region" description="Low complexity" evidence="4">
    <location>
        <begin position="781"/>
        <end position="793"/>
    </location>
</feature>
<keyword evidence="2" id="KW-0677">Repeat</keyword>
<feature type="repeat" description="WD" evidence="3">
    <location>
        <begin position="111"/>
        <end position="153"/>
    </location>
</feature>
<evidence type="ECO:0000256" key="3">
    <source>
        <dbReference type="PROSITE-ProRule" id="PRU00221"/>
    </source>
</evidence>
<dbReference type="SUPFAM" id="SSF50998">
    <property type="entry name" value="Quinoprotein alcohol dehydrogenase-like"/>
    <property type="match status" value="1"/>
</dbReference>
<feature type="repeat" description="WD" evidence="3">
    <location>
        <begin position="68"/>
        <end position="110"/>
    </location>
</feature>
<dbReference type="PROSITE" id="PS50294">
    <property type="entry name" value="WD_REPEATS_REGION"/>
    <property type="match status" value="2"/>
</dbReference>
<evidence type="ECO:0000313" key="6">
    <source>
        <dbReference type="Proteomes" id="UP000694888"/>
    </source>
</evidence>